<dbReference type="Proteomes" id="UP000321490">
    <property type="component" value="Unassembled WGS sequence"/>
</dbReference>
<protein>
    <submittedName>
        <fullName evidence="3">Uncharacterized protein</fullName>
    </submittedName>
</protein>
<accession>A0A562IL92</accession>
<keyword evidence="2" id="KW-0812">Transmembrane</keyword>
<reference evidence="3 4" key="1">
    <citation type="submission" date="2019-07" db="EMBL/GenBank/DDBJ databases">
        <title>R&amp;d 2014.</title>
        <authorList>
            <person name="Klenk H.-P."/>
        </authorList>
    </citation>
    <scope>NUCLEOTIDE SEQUENCE [LARGE SCALE GENOMIC DNA]</scope>
    <source>
        <strain evidence="3 4">DSM 45764</strain>
    </source>
</reference>
<evidence type="ECO:0000313" key="3">
    <source>
        <dbReference type="EMBL" id="TWH71779.1"/>
    </source>
</evidence>
<dbReference type="RefSeq" id="WP_153356724.1">
    <property type="nucleotide sequence ID" value="NZ_JABGDC010000015.1"/>
</dbReference>
<dbReference type="AlphaFoldDB" id="A0A562IL92"/>
<organism evidence="3 4">
    <name type="scientific">Modestobacter roseus</name>
    <dbReference type="NCBI Taxonomy" id="1181884"/>
    <lineage>
        <taxon>Bacteria</taxon>
        <taxon>Bacillati</taxon>
        <taxon>Actinomycetota</taxon>
        <taxon>Actinomycetes</taxon>
        <taxon>Geodermatophilales</taxon>
        <taxon>Geodermatophilaceae</taxon>
        <taxon>Modestobacter</taxon>
    </lineage>
</organism>
<dbReference type="OrthoDB" id="5192522at2"/>
<feature type="compositionally biased region" description="Low complexity" evidence="1">
    <location>
        <begin position="1"/>
        <end position="12"/>
    </location>
</feature>
<keyword evidence="2" id="KW-0472">Membrane</keyword>
<keyword evidence="2" id="KW-1133">Transmembrane helix</keyword>
<dbReference type="EMBL" id="VLKF01000001">
    <property type="protein sequence ID" value="TWH71779.1"/>
    <property type="molecule type" value="Genomic_DNA"/>
</dbReference>
<evidence type="ECO:0000256" key="1">
    <source>
        <dbReference type="SAM" id="MobiDB-lite"/>
    </source>
</evidence>
<comment type="caution">
    <text evidence="3">The sequence shown here is derived from an EMBL/GenBank/DDBJ whole genome shotgun (WGS) entry which is preliminary data.</text>
</comment>
<feature type="transmembrane region" description="Helical" evidence="2">
    <location>
        <begin position="62"/>
        <end position="86"/>
    </location>
</feature>
<proteinExistence type="predicted"/>
<evidence type="ECO:0000313" key="4">
    <source>
        <dbReference type="Proteomes" id="UP000321490"/>
    </source>
</evidence>
<evidence type="ECO:0000256" key="2">
    <source>
        <dbReference type="SAM" id="Phobius"/>
    </source>
</evidence>
<sequence length="94" mass="9996">MTRSTRVSTRSSHPLVNQNDTDRRTSVEKISAAEGEPADVSPAEAGESNAPRTRGLFQRHSWLVPVTVVVAIFAAFGLMIALTLLAGGSTPFTS</sequence>
<keyword evidence="4" id="KW-1185">Reference proteome</keyword>
<feature type="region of interest" description="Disordered" evidence="1">
    <location>
        <begin position="1"/>
        <end position="52"/>
    </location>
</feature>
<name>A0A562IL92_9ACTN</name>
<gene>
    <name evidence="3" type="ORF">JD78_00277</name>
</gene>